<feature type="chain" id="PRO_5020684314" evidence="2">
    <location>
        <begin position="21"/>
        <end position="108"/>
    </location>
</feature>
<dbReference type="AlphaFoldDB" id="A0A4Q9VJ32"/>
<keyword evidence="2" id="KW-0732">Signal</keyword>
<proteinExistence type="predicted"/>
<evidence type="ECO:0000256" key="1">
    <source>
        <dbReference type="SAM" id="MobiDB-lite"/>
    </source>
</evidence>
<evidence type="ECO:0000313" key="4">
    <source>
        <dbReference type="Proteomes" id="UP000292781"/>
    </source>
</evidence>
<feature type="region of interest" description="Disordered" evidence="1">
    <location>
        <begin position="29"/>
        <end position="56"/>
    </location>
</feature>
<feature type="signal peptide" evidence="2">
    <location>
        <begin position="1"/>
        <end position="20"/>
    </location>
</feature>
<dbReference type="RefSeq" id="WP_131311072.1">
    <property type="nucleotide sequence ID" value="NZ_SJFN01000034.1"/>
</dbReference>
<dbReference type="EMBL" id="SJFN01000034">
    <property type="protein sequence ID" value="TBW34387.1"/>
    <property type="molecule type" value="Genomic_DNA"/>
</dbReference>
<protein>
    <submittedName>
        <fullName evidence="3">Uncharacterized protein</fullName>
    </submittedName>
</protein>
<accession>A0A4Q9VJ32</accession>
<comment type="caution">
    <text evidence="3">The sequence shown here is derived from an EMBL/GenBank/DDBJ whole genome shotgun (WGS) entry which is preliminary data.</text>
</comment>
<reference evidence="3 4" key="1">
    <citation type="submission" date="2019-02" db="EMBL/GenBank/DDBJ databases">
        <title>Siculibacillus lacustris gen. nov., sp. nov., a new rosette-forming bacterium isolated from a freshwater crater lake (Lake St. Ana, Romania).</title>
        <authorList>
            <person name="Felfoldi T."/>
            <person name="Marton Z."/>
            <person name="Szabo A."/>
            <person name="Mentes A."/>
            <person name="Boka K."/>
            <person name="Marialigeti K."/>
            <person name="Mathe I."/>
            <person name="Koncz M."/>
            <person name="Schumann P."/>
            <person name="Toth E."/>
        </authorList>
    </citation>
    <scope>NUCLEOTIDE SEQUENCE [LARGE SCALE GENOMIC DNA]</scope>
    <source>
        <strain evidence="3 4">SA-279</strain>
    </source>
</reference>
<evidence type="ECO:0000313" key="3">
    <source>
        <dbReference type="EMBL" id="TBW34387.1"/>
    </source>
</evidence>
<dbReference type="Proteomes" id="UP000292781">
    <property type="component" value="Unassembled WGS sequence"/>
</dbReference>
<name>A0A4Q9VJ32_9HYPH</name>
<sequence>MSMMRYLAAIACVTAGLVLAAVVTAPAQTVGHNQPSTSPPTPTGASGGGSSVLLYGSPGNCPPTIACGPSETRLPPHRVKPVKRVKCDRWVVENGVRVRDCRVRQPLD</sequence>
<keyword evidence="4" id="KW-1185">Reference proteome</keyword>
<evidence type="ECO:0000256" key="2">
    <source>
        <dbReference type="SAM" id="SignalP"/>
    </source>
</evidence>
<organism evidence="3 4">
    <name type="scientific">Siculibacillus lacustris</name>
    <dbReference type="NCBI Taxonomy" id="1549641"/>
    <lineage>
        <taxon>Bacteria</taxon>
        <taxon>Pseudomonadati</taxon>
        <taxon>Pseudomonadota</taxon>
        <taxon>Alphaproteobacteria</taxon>
        <taxon>Hyphomicrobiales</taxon>
        <taxon>Ancalomicrobiaceae</taxon>
        <taxon>Siculibacillus</taxon>
    </lineage>
</organism>
<gene>
    <name evidence="3" type="ORF">EYW49_18280</name>
</gene>